<comment type="similarity">
    <text evidence="2 6">Belongs to the phosphoglycerate mutase family. BPG-dependent PGAM subfamily.</text>
</comment>
<dbReference type="PANTHER" id="PTHR11931">
    <property type="entry name" value="PHOSPHOGLYCERATE MUTASE"/>
    <property type="match status" value="1"/>
</dbReference>
<evidence type="ECO:0000256" key="7">
    <source>
        <dbReference type="PIRSR" id="PIRSR613078-1"/>
    </source>
</evidence>
<dbReference type="SMART" id="SM00855">
    <property type="entry name" value="PGAM"/>
    <property type="match status" value="1"/>
</dbReference>
<dbReference type="STRING" id="84135.GCA_001052115_00270"/>
<dbReference type="PROSITE" id="PS00175">
    <property type="entry name" value="PG_MUTASE"/>
    <property type="match status" value="1"/>
</dbReference>
<comment type="pathway">
    <text evidence="6 10">Carbohydrate degradation; glycolysis; pyruvate from D-glyceraldehyde 3-phosphate: step 3/5.</text>
</comment>
<evidence type="ECO:0000256" key="1">
    <source>
        <dbReference type="ARBA" id="ARBA00000380"/>
    </source>
</evidence>
<dbReference type="InterPro" id="IPR013078">
    <property type="entry name" value="His_Pase_superF_clade-1"/>
</dbReference>
<feature type="site" description="Transition state stabilizer" evidence="6 9">
    <location>
        <position position="181"/>
    </location>
</feature>
<dbReference type="GO" id="GO:0006094">
    <property type="term" value="P:gluconeogenesis"/>
    <property type="evidence" value="ECO:0007669"/>
    <property type="project" value="UniProtKB-UniRule"/>
</dbReference>
<dbReference type="CDD" id="cd07067">
    <property type="entry name" value="HP_PGM_like"/>
    <property type="match status" value="1"/>
</dbReference>
<feature type="binding site" evidence="6 8">
    <location>
        <begin position="182"/>
        <end position="183"/>
    </location>
    <ligand>
        <name>substrate</name>
    </ligand>
</feature>
<dbReference type="Proteomes" id="UP000235670">
    <property type="component" value="Unassembled WGS sequence"/>
</dbReference>
<keyword evidence="3 6" id="KW-0312">Gluconeogenesis</keyword>
<dbReference type="Gene3D" id="3.40.50.1240">
    <property type="entry name" value="Phosphoglycerate mutase-like"/>
    <property type="match status" value="1"/>
</dbReference>
<keyword evidence="4 6" id="KW-0324">Glycolysis</keyword>
<accession>A0A2N6SF74</accession>
<evidence type="ECO:0000256" key="9">
    <source>
        <dbReference type="PIRSR" id="PIRSR613078-3"/>
    </source>
</evidence>
<feature type="binding site" evidence="6 8">
    <location>
        <begin position="86"/>
        <end position="89"/>
    </location>
    <ligand>
        <name>substrate</name>
    </ligand>
</feature>
<evidence type="ECO:0000256" key="3">
    <source>
        <dbReference type="ARBA" id="ARBA00022432"/>
    </source>
</evidence>
<dbReference type="UniPathway" id="UPA00109">
    <property type="reaction ID" value="UER00186"/>
</dbReference>
<evidence type="ECO:0000256" key="8">
    <source>
        <dbReference type="PIRSR" id="PIRSR613078-2"/>
    </source>
</evidence>
<dbReference type="EC" id="5.4.2.11" evidence="6 10"/>
<name>A0A2N6SF74_9BACL</name>
<evidence type="ECO:0000313" key="12">
    <source>
        <dbReference type="Proteomes" id="UP000235670"/>
    </source>
</evidence>
<dbReference type="GO" id="GO:0004619">
    <property type="term" value="F:phosphoglycerate mutase activity"/>
    <property type="evidence" value="ECO:0007669"/>
    <property type="project" value="UniProtKB-UniRule"/>
</dbReference>
<gene>
    <name evidence="6" type="primary">gpmA</name>
    <name evidence="11" type="ORF">CJ218_03955</name>
</gene>
<dbReference type="SUPFAM" id="SSF53254">
    <property type="entry name" value="Phosphoglycerate mutase-like"/>
    <property type="match status" value="1"/>
</dbReference>
<comment type="function">
    <text evidence="6 10">Catalyzes the interconversion of 2-phosphoglycerate and 3-phosphoglycerate.</text>
</comment>
<evidence type="ECO:0000313" key="11">
    <source>
        <dbReference type="EMBL" id="PMC52602.1"/>
    </source>
</evidence>
<dbReference type="InterPro" id="IPR001345">
    <property type="entry name" value="PG/BPGM_mutase_AS"/>
</dbReference>
<dbReference type="FunFam" id="3.40.50.1240:FF:000003">
    <property type="entry name" value="2,3-bisphosphoglycerate-dependent phosphoglycerate mutase"/>
    <property type="match status" value="1"/>
</dbReference>
<dbReference type="HAMAP" id="MF_01039">
    <property type="entry name" value="PGAM_GpmA"/>
    <property type="match status" value="1"/>
</dbReference>
<evidence type="ECO:0000256" key="4">
    <source>
        <dbReference type="ARBA" id="ARBA00023152"/>
    </source>
</evidence>
<feature type="binding site" evidence="6 8">
    <location>
        <position position="59"/>
    </location>
    <ligand>
        <name>substrate</name>
    </ligand>
</feature>
<dbReference type="InterPro" id="IPR005952">
    <property type="entry name" value="Phosphogly_mut1"/>
</dbReference>
<comment type="caution">
    <text evidence="11">The sequence shown here is derived from an EMBL/GenBank/DDBJ whole genome shotgun (WGS) entry which is preliminary data.</text>
</comment>
<dbReference type="InterPro" id="IPR029033">
    <property type="entry name" value="His_PPase_superfam"/>
</dbReference>
<proteinExistence type="inferred from homology"/>
<evidence type="ECO:0000256" key="5">
    <source>
        <dbReference type="ARBA" id="ARBA00023235"/>
    </source>
</evidence>
<keyword evidence="5 6" id="KW-0413">Isomerase</keyword>
<feature type="binding site" evidence="6 8">
    <location>
        <begin position="113"/>
        <end position="114"/>
    </location>
    <ligand>
        <name>substrate</name>
    </ligand>
</feature>
<dbReference type="OrthoDB" id="9781415at2"/>
<evidence type="ECO:0000256" key="2">
    <source>
        <dbReference type="ARBA" id="ARBA00006717"/>
    </source>
</evidence>
<reference evidence="11 12" key="1">
    <citation type="submission" date="2017-09" db="EMBL/GenBank/DDBJ databases">
        <title>Bacterial strain isolated from the female urinary microbiota.</title>
        <authorList>
            <person name="Thomas-White K."/>
            <person name="Kumar N."/>
            <person name="Forster S."/>
            <person name="Putonti C."/>
            <person name="Lawley T."/>
            <person name="Wolfe A.J."/>
        </authorList>
    </citation>
    <scope>NUCLEOTIDE SEQUENCE [LARGE SCALE GENOMIC DNA]</scope>
    <source>
        <strain evidence="11 12">UMB0186</strain>
    </source>
</reference>
<organism evidence="11 12">
    <name type="scientific">Gemella sanguinis</name>
    <dbReference type="NCBI Taxonomy" id="84135"/>
    <lineage>
        <taxon>Bacteria</taxon>
        <taxon>Bacillati</taxon>
        <taxon>Bacillota</taxon>
        <taxon>Bacilli</taxon>
        <taxon>Bacillales</taxon>
        <taxon>Gemellaceae</taxon>
        <taxon>Gemella</taxon>
    </lineage>
</organism>
<dbReference type="AlphaFoldDB" id="A0A2N6SF74"/>
<dbReference type="Pfam" id="PF00300">
    <property type="entry name" value="His_Phos_1"/>
    <property type="match status" value="2"/>
</dbReference>
<evidence type="ECO:0000256" key="6">
    <source>
        <dbReference type="HAMAP-Rule" id="MF_01039"/>
    </source>
</evidence>
<dbReference type="GO" id="GO:0006096">
    <property type="term" value="P:glycolytic process"/>
    <property type="evidence" value="ECO:0007669"/>
    <property type="project" value="UniProtKB-UniRule"/>
</dbReference>
<dbReference type="NCBIfam" id="NF010713">
    <property type="entry name" value="PRK14115.1"/>
    <property type="match status" value="1"/>
</dbReference>
<dbReference type="PIRSF" id="PIRSF000709">
    <property type="entry name" value="6PFK_2-Ptase"/>
    <property type="match status" value="1"/>
</dbReference>
<feature type="binding site" evidence="6 8">
    <location>
        <begin position="7"/>
        <end position="14"/>
    </location>
    <ligand>
        <name>substrate</name>
    </ligand>
</feature>
<dbReference type="EMBL" id="PNGT01000003">
    <property type="protein sequence ID" value="PMC52602.1"/>
    <property type="molecule type" value="Genomic_DNA"/>
</dbReference>
<evidence type="ECO:0000256" key="10">
    <source>
        <dbReference type="RuleBase" id="RU004512"/>
    </source>
</evidence>
<sequence length="228" mass="26198">MKLVLTRHGESQWNLENRFTGWVDVDITDKGRQEAIKGGQSLKELGLTFDVAYTSYQKRAIKTLNLFLEELDLLWIPVYKSWRLNERHYGALQGLNKAETAQKYGDEQVHIWRRSFDVAPPQVEKDSPMYPGNIDRYKEIPENEIPTGESLKLTIDRVLPYWESDISKQIKAGKNVLISAHGNSLRALIKYLLNISDEKILDLNLPTGTPLVFEIDENLNIISAPELF</sequence>
<dbReference type="RefSeq" id="WP_031552694.1">
    <property type="nucleotide sequence ID" value="NZ_CAUTAO010000002.1"/>
</dbReference>
<feature type="binding site" evidence="6 8">
    <location>
        <begin position="20"/>
        <end position="21"/>
    </location>
    <ligand>
        <name>substrate</name>
    </ligand>
</feature>
<feature type="binding site" evidence="6 8">
    <location>
        <position position="97"/>
    </location>
    <ligand>
        <name>substrate</name>
    </ligand>
</feature>
<comment type="catalytic activity">
    <reaction evidence="1 6 10">
        <text>(2R)-2-phosphoglycerate = (2R)-3-phosphoglycerate</text>
        <dbReference type="Rhea" id="RHEA:15901"/>
        <dbReference type="ChEBI" id="CHEBI:58272"/>
        <dbReference type="ChEBI" id="CHEBI:58289"/>
        <dbReference type="EC" id="5.4.2.11"/>
    </reaction>
</comment>
<feature type="active site" description="Tele-phosphohistidine intermediate" evidence="6 7">
    <location>
        <position position="8"/>
    </location>
</feature>
<feature type="active site" description="Proton donor/acceptor" evidence="6 7">
    <location>
        <position position="86"/>
    </location>
</feature>
<protein>
    <recommendedName>
        <fullName evidence="6 10">2,3-bisphosphoglycerate-dependent phosphoglycerate mutase</fullName>
        <shortName evidence="6">BPG-dependent PGAM</shortName>
        <shortName evidence="6">PGAM</shortName>
        <shortName evidence="6">Phosphoglyceromutase</shortName>
        <shortName evidence="6">dPGM</shortName>
        <ecNumber evidence="6 10">5.4.2.11</ecNumber>
    </recommendedName>
</protein>
<dbReference type="NCBIfam" id="TIGR01258">
    <property type="entry name" value="pgm_1"/>
    <property type="match status" value="1"/>
</dbReference>